<dbReference type="SUPFAM" id="SSF52047">
    <property type="entry name" value="RNI-like"/>
    <property type="match status" value="1"/>
</dbReference>
<dbReference type="InterPro" id="IPR032675">
    <property type="entry name" value="LRR_dom_sf"/>
</dbReference>
<evidence type="ECO:0000313" key="1">
    <source>
        <dbReference type="EMBL" id="GBC03818.1"/>
    </source>
</evidence>
<sequence>MSFYLPTELLDKIFSSIDENDIKTLHSCILVNRVWCKTMIPYLWKRPFHLSIINQKEKIVPAYFPFFSKEAKHLLQLHIPPPTSPIFDYPIFLRELDFNEVYLLIKKWCDLNNNTTNKLIGFEVFKQRGRQTLLLLQELSKLFMLKCNKLEHLSLDTKSIRSGPYGSLVECMSLTQFPGASHCLAPLKKFVSRGLYDKDAIFRSMVHYCKNLDEMIIEDNDSTKSESLVALITSQKKLRKFTIVKWWGSLSKILKSLGNQCNSLIYVEIHGCHFYNYLDDSSTFDGLICCKNLKTLKIEDCYNLTNNIMKPLGDTIFPKLCTLYFSNYMVIDDDLGDRSYQGIIQNNDQNLLDHPYLSLIAIIQNSNATLRNVRLNMDLVDYPNIISICATYCPNITHYKARVQNHSEMNQLLQLLKSCTQLEQLEITAEKWDSSVSIGLPWEIDLFFPEIGKLLPKTLKYFDIDGWSCTPLGLSNFLKNCNVDIKRMSWMCYISSADYLDVIEQYAKLKGRKVNGHREKKEWGLNLTLIVDFD</sequence>
<dbReference type="EMBL" id="BLAL01000059">
    <property type="protein sequence ID" value="GES82160.1"/>
    <property type="molecule type" value="Genomic_DNA"/>
</dbReference>
<evidence type="ECO:0000313" key="3">
    <source>
        <dbReference type="Proteomes" id="UP000247702"/>
    </source>
</evidence>
<dbReference type="SUPFAM" id="SSF81383">
    <property type="entry name" value="F-box domain"/>
    <property type="match status" value="1"/>
</dbReference>
<dbReference type="OrthoDB" id="2382875at2759"/>
<dbReference type="AlphaFoldDB" id="A0A2Z6RLM8"/>
<proteinExistence type="predicted"/>
<dbReference type="Gene3D" id="3.80.10.10">
    <property type="entry name" value="Ribonuclease Inhibitor"/>
    <property type="match status" value="1"/>
</dbReference>
<reference evidence="1 3" key="1">
    <citation type="submission" date="2017-11" db="EMBL/GenBank/DDBJ databases">
        <title>The genome of Rhizophagus clarus HR1 reveals common genetic basis of auxotrophy among arbuscular mycorrhizal fungi.</title>
        <authorList>
            <person name="Kobayashi Y."/>
        </authorList>
    </citation>
    <scope>NUCLEOTIDE SEQUENCE [LARGE SCALE GENOMIC DNA]</scope>
    <source>
        <strain evidence="1 3">HR1</strain>
    </source>
</reference>
<keyword evidence="3" id="KW-1185">Reference proteome</keyword>
<organism evidence="1 3">
    <name type="scientific">Rhizophagus clarus</name>
    <dbReference type="NCBI Taxonomy" id="94130"/>
    <lineage>
        <taxon>Eukaryota</taxon>
        <taxon>Fungi</taxon>
        <taxon>Fungi incertae sedis</taxon>
        <taxon>Mucoromycota</taxon>
        <taxon>Glomeromycotina</taxon>
        <taxon>Glomeromycetes</taxon>
        <taxon>Glomerales</taxon>
        <taxon>Glomeraceae</taxon>
        <taxon>Rhizophagus</taxon>
    </lineage>
</organism>
<evidence type="ECO:0000313" key="2">
    <source>
        <dbReference type="EMBL" id="GES82160.1"/>
    </source>
</evidence>
<reference evidence="2" key="2">
    <citation type="submission" date="2019-10" db="EMBL/GenBank/DDBJ databases">
        <title>Conservation and host-specific expression of non-tandemly repeated heterogenous ribosome RNA gene in arbuscular mycorrhizal fungi.</title>
        <authorList>
            <person name="Maeda T."/>
            <person name="Kobayashi Y."/>
            <person name="Nakagawa T."/>
            <person name="Ezawa T."/>
            <person name="Yamaguchi K."/>
            <person name="Bino T."/>
            <person name="Nishimoto Y."/>
            <person name="Shigenobu S."/>
            <person name="Kawaguchi M."/>
        </authorList>
    </citation>
    <scope>NUCLEOTIDE SEQUENCE</scope>
    <source>
        <strain evidence="2">HR1</strain>
    </source>
</reference>
<dbReference type="EMBL" id="BEXD01003909">
    <property type="protein sequence ID" value="GBC03818.1"/>
    <property type="molecule type" value="Genomic_DNA"/>
</dbReference>
<name>A0A2Z6RLM8_9GLOM</name>
<dbReference type="Proteomes" id="UP000615446">
    <property type="component" value="Unassembled WGS sequence"/>
</dbReference>
<dbReference type="InterPro" id="IPR036047">
    <property type="entry name" value="F-box-like_dom_sf"/>
</dbReference>
<comment type="caution">
    <text evidence="1">The sequence shown here is derived from an EMBL/GenBank/DDBJ whole genome shotgun (WGS) entry which is preliminary data.</text>
</comment>
<dbReference type="Proteomes" id="UP000247702">
    <property type="component" value="Unassembled WGS sequence"/>
</dbReference>
<protein>
    <submittedName>
        <fullName evidence="1">Uncharacterized protein</fullName>
    </submittedName>
</protein>
<gene>
    <name evidence="2" type="ORF">RCL2_000938600</name>
    <name evidence="1" type="ORF">RclHR1_05340004</name>
</gene>
<accession>A0A2Z6RLM8</accession>